<reference evidence="2" key="2">
    <citation type="submission" date="2020-08" db="EMBL/GenBank/DDBJ databases">
        <authorList>
            <person name="Chen M."/>
            <person name="Teng W."/>
            <person name="Zhao L."/>
            <person name="Hu C."/>
            <person name="Zhou Y."/>
            <person name="Han B."/>
            <person name="Song L."/>
            <person name="Shu W."/>
        </authorList>
    </citation>
    <scope>NUCLEOTIDE SEQUENCE</scope>
    <source>
        <strain evidence="2">FACHB-1375</strain>
    </source>
</reference>
<evidence type="ECO:0000313" key="3">
    <source>
        <dbReference type="Proteomes" id="UP000641646"/>
    </source>
</evidence>
<dbReference type="Proteomes" id="UP000641646">
    <property type="component" value="Unassembled WGS sequence"/>
</dbReference>
<gene>
    <name evidence="2" type="ORF">H6G03_07285</name>
</gene>
<organism evidence="2 3">
    <name type="scientific">Aerosakkonema funiforme FACHB-1375</name>
    <dbReference type="NCBI Taxonomy" id="2949571"/>
    <lineage>
        <taxon>Bacteria</taxon>
        <taxon>Bacillati</taxon>
        <taxon>Cyanobacteriota</taxon>
        <taxon>Cyanophyceae</taxon>
        <taxon>Oscillatoriophycideae</taxon>
        <taxon>Aerosakkonematales</taxon>
        <taxon>Aerosakkonemataceae</taxon>
        <taxon>Aerosakkonema</taxon>
    </lineage>
</organism>
<evidence type="ECO:0000259" key="1">
    <source>
        <dbReference type="Pfam" id="PF12770"/>
    </source>
</evidence>
<dbReference type="AlphaFoldDB" id="A0A926ZGA5"/>
<evidence type="ECO:0000313" key="2">
    <source>
        <dbReference type="EMBL" id="MBD2180907.1"/>
    </source>
</evidence>
<dbReference type="EMBL" id="JACJPW010000013">
    <property type="protein sequence ID" value="MBD2180907.1"/>
    <property type="molecule type" value="Genomic_DNA"/>
</dbReference>
<dbReference type="Pfam" id="PF12770">
    <property type="entry name" value="CHAT"/>
    <property type="match status" value="1"/>
</dbReference>
<comment type="caution">
    <text evidence="2">The sequence shown here is derived from an EMBL/GenBank/DDBJ whole genome shotgun (WGS) entry which is preliminary data.</text>
</comment>
<accession>A0A926ZGA5</accession>
<reference evidence="2" key="1">
    <citation type="journal article" date="2015" name="ISME J.">
        <title>Draft Genome Sequence of Streptomyces incarnatus NRRL8089, which Produces the Nucleoside Antibiotic Sinefungin.</title>
        <authorList>
            <person name="Oshima K."/>
            <person name="Hattori M."/>
            <person name="Shimizu H."/>
            <person name="Fukuda K."/>
            <person name="Nemoto M."/>
            <person name="Inagaki K."/>
            <person name="Tamura T."/>
        </authorList>
    </citation>
    <scope>NUCLEOTIDE SEQUENCE</scope>
    <source>
        <strain evidence="2">FACHB-1375</strain>
    </source>
</reference>
<feature type="domain" description="CHAT" evidence="1">
    <location>
        <begin position="1"/>
        <end position="31"/>
    </location>
</feature>
<name>A0A926ZGA5_9CYAN</name>
<proteinExistence type="predicted"/>
<dbReference type="InterPro" id="IPR024983">
    <property type="entry name" value="CHAT_dom"/>
</dbReference>
<keyword evidence="3" id="KW-1185">Reference proteome</keyword>
<sequence>MNFGKTELVVLSACETGLGKDIKGEGLIGLTLIIGQLLLCKASGSRIGCLYCKIHNYFKKISCFR</sequence>
<dbReference type="RefSeq" id="WP_190463641.1">
    <property type="nucleotide sequence ID" value="NZ_JACJPW010000013.1"/>
</dbReference>
<protein>
    <submittedName>
        <fullName evidence="2">CHAT domain-containing protein</fullName>
    </submittedName>
</protein>